<dbReference type="EMBL" id="CAJNOC010005225">
    <property type="protein sequence ID" value="CAF1046181.1"/>
    <property type="molecule type" value="Genomic_DNA"/>
</dbReference>
<dbReference type="InterPro" id="IPR036465">
    <property type="entry name" value="vWFA_dom_sf"/>
</dbReference>
<evidence type="ECO:0000256" key="1">
    <source>
        <dbReference type="SAM" id="SignalP"/>
    </source>
</evidence>
<dbReference type="SMART" id="SM00327">
    <property type="entry name" value="VWA"/>
    <property type="match status" value="1"/>
</dbReference>
<dbReference type="Proteomes" id="UP000663879">
    <property type="component" value="Unassembled WGS sequence"/>
</dbReference>
<dbReference type="Pfam" id="PF00092">
    <property type="entry name" value="VWA"/>
    <property type="match status" value="1"/>
</dbReference>
<name>A0A814K916_9BILA</name>
<dbReference type="Gene3D" id="3.40.50.410">
    <property type="entry name" value="von Willebrand factor, type A domain"/>
    <property type="match status" value="1"/>
</dbReference>
<dbReference type="OrthoDB" id="10256829at2759"/>
<dbReference type="PANTHER" id="PTHR24020:SF20">
    <property type="entry name" value="PH DOMAIN-CONTAINING PROTEIN"/>
    <property type="match status" value="1"/>
</dbReference>
<comment type="caution">
    <text evidence="3">The sequence shown here is derived from an EMBL/GenBank/DDBJ whole genome shotgun (WGS) entry which is preliminary data.</text>
</comment>
<sequence>MLYFFFLFFLFKISLQTSCLSQKNQTGLCMNNINNCLGSEITGNCTGQNLICCISDITYNQPNNIFISKQNFFKIFANTPRNNYLYPFICEALDLAKIGDEYKASAFIAILAGETNKFENLDQQLPSEYFKKFALNWRTNGTILISNGQSQKGDLSVLADGTFFNFTQLAHSFTTKLNDIVSRADMSDRILEVIGRKRMKRGHGIKCEIGNKVGYAVPLCLNGFRKPYCGCEGTQAQRSCPYGFDLTNKCRNSAIITCCVESLKNAMDLVFAIDSSSSIGIYEFNQTKEFIIKLLNNLEIGLEDTRVGVIRFNNDAKEFITFNNNSNLFESILDIPFNPGKTNTSGALKLANEKLFQENNGMRPMGSGIPKVLVLITDGESDSKNETLSEANRLKERGINIVTVGICNVCEEELFEIASYKQSFFQVNNYDEIFDILDGVSRSSNIQPAKASDSFEQKIYQDSYRYVSYNEMDSNQTFYISIENINGKASIAASFDDTMPKTQSDYINEIDEKMDQVDEISVIRPENATNLTIGIKCDNSSDCYFRLKITNETRYINVTTLNYTSDFTTLHDTTEKEFTLTTRITHVTSQLTTKISTFLTSLCQNLQEILIMDSSNMNQQANNNKWSITQQPTAHSNNVHSEPHAKRNWTIGLLGCLKDIKGIACASFLFPLYLCMTYSKAGQGVCDCIFGGLLPLRVKVRTERAIEGSICGDVCATCCCPCCALIQTAHEVEHTQPII</sequence>
<dbReference type="PRINTS" id="PR00453">
    <property type="entry name" value="VWFADOMAIN"/>
</dbReference>
<evidence type="ECO:0000313" key="4">
    <source>
        <dbReference type="Proteomes" id="UP000663879"/>
    </source>
</evidence>
<dbReference type="SUPFAM" id="SSF53300">
    <property type="entry name" value="vWA-like"/>
    <property type="match status" value="1"/>
</dbReference>
<feature type="domain" description="VWFA" evidence="2">
    <location>
        <begin position="268"/>
        <end position="440"/>
    </location>
</feature>
<dbReference type="PROSITE" id="PS50234">
    <property type="entry name" value="VWFA"/>
    <property type="match status" value="1"/>
</dbReference>
<dbReference type="CDD" id="cd01450">
    <property type="entry name" value="vWFA_subfamily_ECM"/>
    <property type="match status" value="1"/>
</dbReference>
<feature type="signal peptide" evidence="1">
    <location>
        <begin position="1"/>
        <end position="21"/>
    </location>
</feature>
<keyword evidence="4" id="KW-1185">Reference proteome</keyword>
<dbReference type="InterPro" id="IPR050525">
    <property type="entry name" value="ECM_Assembly_Org"/>
</dbReference>
<reference evidence="3" key="1">
    <citation type="submission" date="2021-02" db="EMBL/GenBank/DDBJ databases">
        <authorList>
            <person name="Nowell W R."/>
        </authorList>
    </citation>
    <scope>NUCLEOTIDE SEQUENCE</scope>
    <source>
        <strain evidence="3">Ploen Becks lab</strain>
    </source>
</reference>
<evidence type="ECO:0000313" key="3">
    <source>
        <dbReference type="EMBL" id="CAF1046181.1"/>
    </source>
</evidence>
<organism evidence="3 4">
    <name type="scientific">Brachionus calyciflorus</name>
    <dbReference type="NCBI Taxonomy" id="104777"/>
    <lineage>
        <taxon>Eukaryota</taxon>
        <taxon>Metazoa</taxon>
        <taxon>Spiralia</taxon>
        <taxon>Gnathifera</taxon>
        <taxon>Rotifera</taxon>
        <taxon>Eurotatoria</taxon>
        <taxon>Monogononta</taxon>
        <taxon>Pseudotrocha</taxon>
        <taxon>Ploima</taxon>
        <taxon>Brachionidae</taxon>
        <taxon>Brachionus</taxon>
    </lineage>
</organism>
<accession>A0A814K916</accession>
<evidence type="ECO:0000259" key="2">
    <source>
        <dbReference type="PROSITE" id="PS50234"/>
    </source>
</evidence>
<dbReference type="PANTHER" id="PTHR24020">
    <property type="entry name" value="COLLAGEN ALPHA"/>
    <property type="match status" value="1"/>
</dbReference>
<feature type="chain" id="PRO_5032596266" description="VWFA domain-containing protein" evidence="1">
    <location>
        <begin position="22"/>
        <end position="739"/>
    </location>
</feature>
<dbReference type="InterPro" id="IPR002035">
    <property type="entry name" value="VWF_A"/>
</dbReference>
<keyword evidence="1" id="KW-0732">Signal</keyword>
<proteinExistence type="predicted"/>
<dbReference type="AlphaFoldDB" id="A0A814K916"/>
<protein>
    <recommendedName>
        <fullName evidence="2">VWFA domain-containing protein</fullName>
    </recommendedName>
</protein>
<gene>
    <name evidence="3" type="ORF">OXX778_LOCUS18596</name>
</gene>